<feature type="transmembrane region" description="Helical" evidence="1">
    <location>
        <begin position="100"/>
        <end position="118"/>
    </location>
</feature>
<evidence type="ECO:0008006" key="4">
    <source>
        <dbReference type="Google" id="ProtNLM"/>
    </source>
</evidence>
<evidence type="ECO:0000313" key="2">
    <source>
        <dbReference type="EMBL" id="MBP2185009.1"/>
    </source>
</evidence>
<name>A0ABS4Q004_9PSEU</name>
<keyword evidence="1" id="KW-0472">Membrane</keyword>
<feature type="transmembrane region" description="Helical" evidence="1">
    <location>
        <begin position="26"/>
        <end position="49"/>
    </location>
</feature>
<dbReference type="Proteomes" id="UP000741013">
    <property type="component" value="Unassembled WGS sequence"/>
</dbReference>
<feature type="transmembrane region" description="Helical" evidence="1">
    <location>
        <begin position="61"/>
        <end position="88"/>
    </location>
</feature>
<dbReference type="EMBL" id="JAGGMS010000001">
    <property type="protein sequence ID" value="MBP2185009.1"/>
    <property type="molecule type" value="Genomic_DNA"/>
</dbReference>
<evidence type="ECO:0000256" key="1">
    <source>
        <dbReference type="SAM" id="Phobius"/>
    </source>
</evidence>
<sequence>MHTTIPAARSAPRFPRLSPRARKTVVVAHVVSSVGWLGLTLGNLVLAVTGMNATDPARQHAAFLAMAILGETLLIPISLVAFASGLVLSLGTKWGLFRHWWVVAKFVLTLVAVVLTPLSSVPGLRELGSVVSAAPADQLIDAGEYTSGLLAAGCVSSSMYLACVILTAFKPGGRTRFRRG</sequence>
<reference evidence="2 3" key="1">
    <citation type="submission" date="2021-03" db="EMBL/GenBank/DDBJ databases">
        <title>Sequencing the genomes of 1000 actinobacteria strains.</title>
        <authorList>
            <person name="Klenk H.-P."/>
        </authorList>
    </citation>
    <scope>NUCLEOTIDE SEQUENCE [LARGE SCALE GENOMIC DNA]</scope>
    <source>
        <strain evidence="2 3">DSM 45510</strain>
    </source>
</reference>
<evidence type="ECO:0000313" key="3">
    <source>
        <dbReference type="Proteomes" id="UP000741013"/>
    </source>
</evidence>
<keyword evidence="3" id="KW-1185">Reference proteome</keyword>
<organism evidence="2 3">
    <name type="scientific">Amycolatopsis magusensis</name>
    <dbReference type="NCBI Taxonomy" id="882444"/>
    <lineage>
        <taxon>Bacteria</taxon>
        <taxon>Bacillati</taxon>
        <taxon>Actinomycetota</taxon>
        <taxon>Actinomycetes</taxon>
        <taxon>Pseudonocardiales</taxon>
        <taxon>Pseudonocardiaceae</taxon>
        <taxon>Amycolatopsis</taxon>
    </lineage>
</organism>
<proteinExistence type="predicted"/>
<comment type="caution">
    <text evidence="2">The sequence shown here is derived from an EMBL/GenBank/DDBJ whole genome shotgun (WGS) entry which is preliminary data.</text>
</comment>
<gene>
    <name evidence="2" type="ORF">JOM49_006535</name>
</gene>
<dbReference type="RefSeq" id="WP_209667955.1">
    <property type="nucleotide sequence ID" value="NZ_JAGGMS010000001.1"/>
</dbReference>
<keyword evidence="1" id="KW-1133">Transmembrane helix</keyword>
<feature type="transmembrane region" description="Helical" evidence="1">
    <location>
        <begin position="149"/>
        <end position="169"/>
    </location>
</feature>
<accession>A0ABS4Q004</accession>
<keyword evidence="1" id="KW-0812">Transmembrane</keyword>
<protein>
    <recommendedName>
        <fullName evidence="4">DUF2269 domain-containing protein</fullName>
    </recommendedName>
</protein>